<accession>A0A520N2X2</accession>
<dbReference type="SUPFAM" id="SSF56731">
    <property type="entry name" value="DNA primase core"/>
    <property type="match status" value="1"/>
</dbReference>
<dbReference type="GO" id="GO:0000428">
    <property type="term" value="C:DNA-directed RNA polymerase complex"/>
    <property type="evidence" value="ECO:0007669"/>
    <property type="project" value="UniProtKB-KW"/>
</dbReference>
<reference evidence="16 17" key="1">
    <citation type="submission" date="2019-02" db="EMBL/GenBank/DDBJ databases">
        <title>Prokaryotic population dynamics and viral predation in marine succession experiment using metagenomics: the confinement effect.</title>
        <authorList>
            <person name="Haro-Moreno J.M."/>
            <person name="Rodriguez-Valera F."/>
            <person name="Lopez-Perez M."/>
        </authorList>
    </citation>
    <scope>NUCLEOTIDE SEQUENCE [LARGE SCALE GENOMIC DNA]</scope>
    <source>
        <strain evidence="16">MED-G164</strain>
    </source>
</reference>
<dbReference type="GO" id="GO:1990077">
    <property type="term" value="C:primosome complex"/>
    <property type="evidence" value="ECO:0007669"/>
    <property type="project" value="UniProtKB-KW"/>
</dbReference>
<keyword evidence="10 12" id="KW-0238">DNA-binding</keyword>
<evidence type="ECO:0000256" key="6">
    <source>
        <dbReference type="ARBA" id="ARBA00022723"/>
    </source>
</evidence>
<keyword evidence="11 12" id="KW-0804">Transcription</keyword>
<dbReference type="InterPro" id="IPR050219">
    <property type="entry name" value="DnaG_primase"/>
</dbReference>
<comment type="subunit">
    <text evidence="12">Monomer. Interacts with DnaB.</text>
</comment>
<dbReference type="SUPFAM" id="SSF57783">
    <property type="entry name" value="Zinc beta-ribbon"/>
    <property type="match status" value="1"/>
</dbReference>
<evidence type="ECO:0000256" key="12">
    <source>
        <dbReference type="HAMAP-Rule" id="MF_00974"/>
    </source>
</evidence>
<comment type="caution">
    <text evidence="12">Lacks conserved residue(s) required for the propagation of feature annotation.</text>
</comment>
<dbReference type="GO" id="GO:0006269">
    <property type="term" value="P:DNA replication, synthesis of primer"/>
    <property type="evidence" value="ECO:0007669"/>
    <property type="project" value="UniProtKB-UniRule"/>
</dbReference>
<comment type="caution">
    <text evidence="16">The sequence shown here is derived from an EMBL/GenBank/DDBJ whole genome shotgun (WGS) entry which is preliminary data.</text>
</comment>
<evidence type="ECO:0000259" key="15">
    <source>
        <dbReference type="PROSITE" id="PS50880"/>
    </source>
</evidence>
<evidence type="ECO:0000256" key="5">
    <source>
        <dbReference type="ARBA" id="ARBA00022705"/>
    </source>
</evidence>
<dbReference type="InterPro" id="IPR037068">
    <property type="entry name" value="DNA_primase_core_N_sf"/>
</dbReference>
<proteinExistence type="inferred from homology"/>
<evidence type="ECO:0000256" key="8">
    <source>
        <dbReference type="ARBA" id="ARBA00022833"/>
    </source>
</evidence>
<keyword evidence="7 14" id="KW-0863">Zinc-finger</keyword>
<dbReference type="Pfam" id="PF01807">
    <property type="entry name" value="Zn_ribbon_DnaG"/>
    <property type="match status" value="1"/>
</dbReference>
<dbReference type="SMART" id="SM00400">
    <property type="entry name" value="ZnF_CHCC"/>
    <property type="match status" value="1"/>
</dbReference>
<evidence type="ECO:0000256" key="3">
    <source>
        <dbReference type="ARBA" id="ARBA00022679"/>
    </source>
</evidence>
<comment type="catalytic activity">
    <reaction evidence="12">
        <text>ssDNA + n NTP = ssDNA/pppN(pN)n-1 hybrid + (n-1) diphosphate.</text>
        <dbReference type="EC" id="2.7.7.101"/>
    </reaction>
</comment>
<dbReference type="InterPro" id="IPR006295">
    <property type="entry name" value="DNA_primase_DnaG"/>
</dbReference>
<evidence type="ECO:0000256" key="14">
    <source>
        <dbReference type="PIRSR" id="PIRSR002811-1"/>
    </source>
</evidence>
<keyword evidence="3 12" id="KW-0808">Transferase</keyword>
<dbReference type="CDD" id="cd03364">
    <property type="entry name" value="TOPRIM_DnaG_primases"/>
    <property type="match status" value="1"/>
</dbReference>
<dbReference type="AlphaFoldDB" id="A0A520N2X2"/>
<comment type="function">
    <text evidence="12 13">RNA polymerase that catalyzes the synthesis of short RNA molecules used as primers for DNA polymerase during DNA replication.</text>
</comment>
<dbReference type="HAMAP" id="MF_00974">
    <property type="entry name" value="DNA_primase_DnaG"/>
    <property type="match status" value="1"/>
</dbReference>
<keyword evidence="5 12" id="KW-0235">DNA replication</keyword>
<evidence type="ECO:0000256" key="10">
    <source>
        <dbReference type="ARBA" id="ARBA00023125"/>
    </source>
</evidence>
<dbReference type="PIRSF" id="PIRSF002811">
    <property type="entry name" value="DnaG"/>
    <property type="match status" value="1"/>
</dbReference>
<name>A0A520N2X2_9GAMM</name>
<feature type="domain" description="Toprim" evidence="15">
    <location>
        <begin position="254"/>
        <end position="336"/>
    </location>
</feature>
<dbReference type="InterPro" id="IPR013264">
    <property type="entry name" value="DNAG_N"/>
</dbReference>
<dbReference type="EC" id="2.7.7.101" evidence="12"/>
<sequence length="591" mass="67546">MYIPESFIDRLLNSVNIVEVIQKRRQVERRGGAYMAKCPFHKGGEENNASMKIYEETGTYHCFTCKETGNAISFLKKHDNLDFLEAVELLASYVGMEIPKQEKTEAVVKSTNINNRAAEIFYNQLKEEHSKQTISYLKDRGISGETAKFFNLGYSNARTPSLNEKLSKEFNQNELNESGLFGKNDNGELYDRFRDRLMFPIRNVKGDCIAFGGRLLKDKDNQAKYLNSPETKTYKKKYELYGLFEVRQINKRPDSIFVVEGYMDVIGLFQHGVKNAVASSGTAFTQEQLRKILNYTNTIYIVFDGDEAGLKASWRTVENSMSLLREDTRISFIFLKEGEDPDSFIKDNGKEAFFNLAKNSKPLSEYFFETVKSQDDLSSIEGRTIAAKFALPHIENISNETLKQAYINEASSICDLDFSKLIKGNEENKSSKVKLKEEIIVDKKSIMKKSVLGIFTVLIQYPQLSSSNLFNLLTKASRFLFLLDIRDIFNQHPDSPASVILEKIEQEKIKNVFGEALVSEIKLSEEDAKAMLEDCMALILQSGSEREEILKEKYNMQELTSSEKRELQQIILKKDRMSQEEAALIKNLSSN</sequence>
<dbReference type="NCBIfam" id="TIGR01391">
    <property type="entry name" value="dnaG"/>
    <property type="match status" value="1"/>
</dbReference>
<dbReference type="GO" id="GO:0005737">
    <property type="term" value="C:cytoplasm"/>
    <property type="evidence" value="ECO:0007669"/>
    <property type="project" value="TreeGrafter"/>
</dbReference>
<keyword evidence="8 13" id="KW-0862">Zinc</keyword>
<dbReference type="PANTHER" id="PTHR30313:SF2">
    <property type="entry name" value="DNA PRIMASE"/>
    <property type="match status" value="1"/>
</dbReference>
<dbReference type="InterPro" id="IPR016136">
    <property type="entry name" value="DNA_helicase_N/primase_C"/>
</dbReference>
<evidence type="ECO:0000256" key="9">
    <source>
        <dbReference type="ARBA" id="ARBA00022842"/>
    </source>
</evidence>
<dbReference type="FunFam" id="3.40.1360.10:FF:000002">
    <property type="entry name" value="DNA primase"/>
    <property type="match status" value="1"/>
</dbReference>
<evidence type="ECO:0000256" key="7">
    <source>
        <dbReference type="ARBA" id="ARBA00022771"/>
    </source>
</evidence>
<dbReference type="SUPFAM" id="SSF117023">
    <property type="entry name" value="DNA primase DnaG, C-terminal domain"/>
    <property type="match status" value="1"/>
</dbReference>
<dbReference type="Pfam" id="PF13155">
    <property type="entry name" value="Toprim_2"/>
    <property type="match status" value="1"/>
</dbReference>
<dbReference type="Pfam" id="PF08275">
    <property type="entry name" value="DNAG_N"/>
    <property type="match status" value="1"/>
</dbReference>
<dbReference type="InterPro" id="IPR036977">
    <property type="entry name" value="DNA_primase_Znf_CHC2"/>
</dbReference>
<evidence type="ECO:0000256" key="11">
    <source>
        <dbReference type="ARBA" id="ARBA00023163"/>
    </source>
</evidence>
<evidence type="ECO:0000256" key="2">
    <source>
        <dbReference type="ARBA" id="ARBA00022515"/>
    </source>
</evidence>
<evidence type="ECO:0000256" key="13">
    <source>
        <dbReference type="PIRNR" id="PIRNR002811"/>
    </source>
</evidence>
<evidence type="ECO:0000256" key="4">
    <source>
        <dbReference type="ARBA" id="ARBA00022695"/>
    </source>
</evidence>
<keyword evidence="2 12" id="KW-0639">Primosome</keyword>
<organism evidence="16 17">
    <name type="scientific">SAR86 cluster bacterium</name>
    <dbReference type="NCBI Taxonomy" id="2030880"/>
    <lineage>
        <taxon>Bacteria</taxon>
        <taxon>Pseudomonadati</taxon>
        <taxon>Pseudomonadota</taxon>
        <taxon>Gammaproteobacteria</taxon>
        <taxon>SAR86 cluster</taxon>
    </lineage>
</organism>
<dbReference type="Gene3D" id="3.40.1360.10">
    <property type="match status" value="1"/>
</dbReference>
<gene>
    <name evidence="12" type="primary">dnaG</name>
    <name evidence="16" type="ORF">EVA97_03765</name>
</gene>
<dbReference type="Gene3D" id="1.10.860.10">
    <property type="entry name" value="DNAb Helicase, Chain A"/>
    <property type="match status" value="1"/>
</dbReference>
<dbReference type="InterPro" id="IPR030846">
    <property type="entry name" value="DnaG_bac"/>
</dbReference>
<keyword evidence="4 12" id="KW-0548">Nucleotidyltransferase</keyword>
<dbReference type="Gene3D" id="1.20.50.20">
    <property type="entry name" value="DnaG, RNA polymerase domain, helical bundle"/>
    <property type="match status" value="1"/>
</dbReference>
<evidence type="ECO:0000256" key="1">
    <source>
        <dbReference type="ARBA" id="ARBA00022478"/>
    </source>
</evidence>
<dbReference type="GO" id="GO:0003899">
    <property type="term" value="F:DNA-directed RNA polymerase activity"/>
    <property type="evidence" value="ECO:0007669"/>
    <property type="project" value="UniProtKB-UniRule"/>
</dbReference>
<dbReference type="InterPro" id="IPR019475">
    <property type="entry name" value="DNA_primase_DnaB-bd"/>
</dbReference>
<keyword evidence="6 13" id="KW-0479">Metal-binding</keyword>
<evidence type="ECO:0000313" key="16">
    <source>
        <dbReference type="EMBL" id="RZO27755.1"/>
    </source>
</evidence>
<dbReference type="SMART" id="SM00493">
    <property type="entry name" value="TOPRIM"/>
    <property type="match status" value="1"/>
</dbReference>
<protein>
    <recommendedName>
        <fullName evidence="12 13">DNA primase</fullName>
        <ecNumber evidence="12">2.7.7.101</ecNumber>
    </recommendedName>
</protein>
<dbReference type="GO" id="GO:0008270">
    <property type="term" value="F:zinc ion binding"/>
    <property type="evidence" value="ECO:0007669"/>
    <property type="project" value="UniProtKB-KW"/>
</dbReference>
<dbReference type="InterPro" id="IPR006171">
    <property type="entry name" value="TOPRIM_dom"/>
</dbReference>
<dbReference type="PROSITE" id="PS50880">
    <property type="entry name" value="TOPRIM"/>
    <property type="match status" value="1"/>
</dbReference>
<comment type="cofactor">
    <cofactor evidence="13 14">
        <name>Zn(2+)</name>
        <dbReference type="ChEBI" id="CHEBI:29105"/>
    </cofactor>
    <text evidence="13 14">Binds 1 zinc ion per monomer.</text>
</comment>
<dbReference type="GO" id="GO:0003677">
    <property type="term" value="F:DNA binding"/>
    <property type="evidence" value="ECO:0007669"/>
    <property type="project" value="UniProtKB-KW"/>
</dbReference>
<dbReference type="PANTHER" id="PTHR30313">
    <property type="entry name" value="DNA PRIMASE"/>
    <property type="match status" value="1"/>
</dbReference>
<dbReference type="Proteomes" id="UP000315283">
    <property type="component" value="Unassembled WGS sequence"/>
</dbReference>
<dbReference type="EMBL" id="SHBJ01000029">
    <property type="protein sequence ID" value="RZO27755.1"/>
    <property type="molecule type" value="Genomic_DNA"/>
</dbReference>
<dbReference type="Gene3D" id="3.90.580.10">
    <property type="entry name" value="Zinc finger, CHC2-type domain"/>
    <property type="match status" value="1"/>
</dbReference>
<keyword evidence="1 12" id="KW-0240">DNA-directed RNA polymerase</keyword>
<comment type="similarity">
    <text evidence="12 13">Belongs to the DnaG primase family.</text>
</comment>
<dbReference type="Pfam" id="PF10410">
    <property type="entry name" value="DnaB_bind"/>
    <property type="match status" value="1"/>
</dbReference>
<evidence type="ECO:0000313" key="17">
    <source>
        <dbReference type="Proteomes" id="UP000315283"/>
    </source>
</evidence>
<dbReference type="Gene3D" id="3.90.980.10">
    <property type="entry name" value="DNA primase, catalytic core, N-terminal domain"/>
    <property type="match status" value="1"/>
</dbReference>
<feature type="zinc finger region" description="CHC2-type" evidence="14">
    <location>
        <begin position="38"/>
        <end position="65"/>
    </location>
</feature>
<dbReference type="InterPro" id="IPR002694">
    <property type="entry name" value="Znf_CHC2"/>
</dbReference>
<dbReference type="InterPro" id="IPR034151">
    <property type="entry name" value="TOPRIM_DnaG_bac"/>
</dbReference>
<keyword evidence="9" id="KW-0460">Magnesium</keyword>